<comment type="caution">
    <text evidence="2">The sequence shown here is derived from an EMBL/GenBank/DDBJ whole genome shotgun (WGS) entry which is preliminary data.</text>
</comment>
<dbReference type="PANTHER" id="PTHR43883">
    <property type="entry name" value="SLR0207 PROTEIN"/>
    <property type="match status" value="1"/>
</dbReference>
<reference evidence="2" key="2">
    <citation type="journal article" date="2018" name="ISME J.">
        <title>A dynamic microbial community with high functional redundancy inhabits the cold, oxic subseafloor aquifer.</title>
        <authorList>
            <person name="Tully B.J."/>
            <person name="Wheat C.G."/>
            <person name="Glazer B.T."/>
            <person name="Huber J.A."/>
        </authorList>
    </citation>
    <scope>NUCLEOTIDE SEQUENCE</scope>
    <source>
        <strain evidence="2">NORP83</strain>
    </source>
</reference>
<dbReference type="PANTHER" id="PTHR43883:SF1">
    <property type="entry name" value="GLUCONOKINASE"/>
    <property type="match status" value="1"/>
</dbReference>
<feature type="domain" description="RNA ligase" evidence="1">
    <location>
        <begin position="34"/>
        <end position="184"/>
    </location>
</feature>
<gene>
    <name evidence="2" type="ORF">COB13_07020</name>
</gene>
<dbReference type="AlphaFoldDB" id="A0A2A4Z4Z0"/>
<dbReference type="SUPFAM" id="SSF56091">
    <property type="entry name" value="DNA ligase/mRNA capping enzyme, catalytic domain"/>
    <property type="match status" value="1"/>
</dbReference>
<name>A0A2A4Z4Z0_9PROT</name>
<protein>
    <recommendedName>
        <fullName evidence="1">RNA ligase domain-containing protein</fullName>
    </recommendedName>
</protein>
<organism evidence="2">
    <name type="scientific">OCS116 cluster bacterium</name>
    <dbReference type="NCBI Taxonomy" id="2030921"/>
    <lineage>
        <taxon>Bacteria</taxon>
        <taxon>Pseudomonadati</taxon>
        <taxon>Pseudomonadota</taxon>
        <taxon>Alphaproteobacteria</taxon>
        <taxon>OCS116 cluster</taxon>
    </lineage>
</organism>
<evidence type="ECO:0000259" key="1">
    <source>
        <dbReference type="Pfam" id="PF09414"/>
    </source>
</evidence>
<dbReference type="EMBL" id="NVUS01000007">
    <property type="protein sequence ID" value="PCJ01606.1"/>
    <property type="molecule type" value="Genomic_DNA"/>
</dbReference>
<dbReference type="InterPro" id="IPR021122">
    <property type="entry name" value="RNA_ligase_dom_REL/Rnl2"/>
</dbReference>
<accession>A0A2A4Z4Z0</accession>
<sequence length="206" mass="23655">MKKYGRTFHLPISLGTTSDDKIQQDSSILENAAEVIFTEKMDGENTTIHHKGCHARSPDSGYHASRDWIKAFAAGISPQLIENERIVGEYLFARHSIAYTKLPSYFMGFAWVLNDIFQSWDETIERFQQLGINSVPVLYRGQFNKKNLDDVCKNLQLENQEGFVVRTATAFAENEMATHMAKYVRQGHVQSEKHWMHSEIIRNGLE</sequence>
<evidence type="ECO:0000313" key="2">
    <source>
        <dbReference type="EMBL" id="PCJ01606.1"/>
    </source>
</evidence>
<dbReference type="InterPro" id="IPR052732">
    <property type="entry name" value="Cell-binding_unc_protein"/>
</dbReference>
<proteinExistence type="predicted"/>
<dbReference type="Gene3D" id="3.30.470.30">
    <property type="entry name" value="DNA ligase/mRNA capping enzyme"/>
    <property type="match status" value="1"/>
</dbReference>
<reference key="1">
    <citation type="submission" date="2017-08" db="EMBL/GenBank/DDBJ databases">
        <title>A dynamic microbial community with high functional redundancy inhabits the cold, oxic subseafloor aquifer.</title>
        <authorList>
            <person name="Tully B.J."/>
            <person name="Wheat C.G."/>
            <person name="Glazer B.T."/>
            <person name="Huber J.A."/>
        </authorList>
    </citation>
    <scope>NUCLEOTIDE SEQUENCE [LARGE SCALE GENOMIC DNA]</scope>
</reference>
<dbReference type="Pfam" id="PF09414">
    <property type="entry name" value="RNA_ligase"/>
    <property type="match status" value="1"/>
</dbReference>